<reference evidence="1 2" key="1">
    <citation type="submission" date="2018-01" db="EMBL/GenBank/DDBJ databases">
        <authorList>
            <person name="Clerissi C."/>
        </authorList>
    </citation>
    <scope>NUCLEOTIDE SEQUENCE [LARGE SCALE GENOMIC DNA]</scope>
    <source>
        <strain evidence="1">Cupriavidus sp. LMG 19464</strain>
    </source>
</reference>
<organism evidence="1 2">
    <name type="scientific">Cupriavidus taiwanensis</name>
    <dbReference type="NCBI Taxonomy" id="164546"/>
    <lineage>
        <taxon>Bacteria</taxon>
        <taxon>Pseudomonadati</taxon>
        <taxon>Pseudomonadota</taxon>
        <taxon>Betaproteobacteria</taxon>
        <taxon>Burkholderiales</taxon>
        <taxon>Burkholderiaceae</taxon>
        <taxon>Cupriavidus</taxon>
    </lineage>
</organism>
<protein>
    <submittedName>
        <fullName evidence="1">Lipoprotein</fullName>
    </submittedName>
</protein>
<comment type="caution">
    <text evidence="1">The sequence shown here is derived from an EMBL/GenBank/DDBJ whole genome shotgun (WGS) entry which is preliminary data.</text>
</comment>
<dbReference type="AlphaFoldDB" id="A0A975WR90"/>
<evidence type="ECO:0000313" key="1">
    <source>
        <dbReference type="EMBL" id="SOY41355.1"/>
    </source>
</evidence>
<name>A0A975WR90_9BURK</name>
<proteinExistence type="predicted"/>
<dbReference type="EMBL" id="OFSQ01000001">
    <property type="protein sequence ID" value="SOY41355.1"/>
    <property type="molecule type" value="Genomic_DNA"/>
</dbReference>
<sequence>MVRLPQPDPAIEGSKMKGWKIVAVMALGCSGCLHSPPNYPGAGDNNIDPAEYASVACPDLSGRYEGRGELLDGDATAQGWAKTMRIDYVFPFASSAEAMKFMSAARSDAGDTSYPKYGEVTWIAERSFQVSVNYENGKSASRALLFEDKGRFVCTGSHGKIIWGGASKGGRSEFGPNTTDSMAMLYLDDQGNLISEASMQVHMSLRLGGIPTGTAKHFSKYRFKRLPE</sequence>
<keyword evidence="1" id="KW-0449">Lipoprotein</keyword>
<dbReference type="Proteomes" id="UP000256780">
    <property type="component" value="Chromosome CBM2587_a"/>
</dbReference>
<evidence type="ECO:0000313" key="2">
    <source>
        <dbReference type="Proteomes" id="UP000256780"/>
    </source>
</evidence>
<gene>
    <name evidence="1" type="ORF">CBM2587_A10297</name>
</gene>
<accession>A0A975WR90</accession>